<protein>
    <submittedName>
        <fullName evidence="2">Iron-sulfur cluster-binding protein</fullName>
    </submittedName>
</protein>
<dbReference type="EMBL" id="JQ844213">
    <property type="protein sequence ID" value="AGS52824.1"/>
    <property type="molecule type" value="Genomic_DNA"/>
</dbReference>
<accession>A0A806KIE0</accession>
<sequence>MLGGFALLNESTEADGMSDAQYGAAHDDLPETSIEAPAETPDVQERDTVRVAIVKTANREKGFARAVALLGEMDFSGRNVYLKGSYNSPDPFPATTHPDALGAIVRTLRGKGARGVTLIERSGMGRTRDVLEELHVPAALEELDVSFRPLDELSAGEWLHFELAGSHWPKGIAFPRFLTRDKCIVQLCNLKTHRFGGEFSASLKNSIGLIARYAAAESGFAEKDAKRPGRRWNYMKDLHSSPDQGLMIAEVNYVYAPELIVMDAVEVFITGGPEKGETAAPEIIAASRDRVALDAVGFAILQYAGARIGGSARVFEQAQIRRAAELKLGVDSPEKIRVVSDDDTGRLLASRLESILL</sequence>
<evidence type="ECO:0000259" key="1">
    <source>
        <dbReference type="Pfam" id="PF04015"/>
    </source>
</evidence>
<name>A0A806KIE0_9BACT</name>
<reference evidence="2" key="1">
    <citation type="submission" date="2012-03" db="EMBL/GenBank/DDBJ databases">
        <title>Functional metagenomics reveals considerable lignocellulase gene clusters in the gut microbiome of a wood-feeding higher termite.</title>
        <authorList>
            <person name="Liu N."/>
        </authorList>
    </citation>
    <scope>NUCLEOTIDE SEQUENCE</scope>
</reference>
<dbReference type="Pfam" id="PF04015">
    <property type="entry name" value="DUF362"/>
    <property type="match status" value="1"/>
</dbReference>
<dbReference type="AlphaFoldDB" id="A0A806KIE0"/>
<evidence type="ECO:0000313" key="2">
    <source>
        <dbReference type="EMBL" id="AGS52824.1"/>
    </source>
</evidence>
<proteinExistence type="predicted"/>
<feature type="domain" description="DUF362" evidence="1">
    <location>
        <begin position="80"/>
        <end position="297"/>
    </location>
</feature>
<organism evidence="2">
    <name type="scientific">uncultured bacterium contig00009</name>
    <dbReference type="NCBI Taxonomy" id="1181501"/>
    <lineage>
        <taxon>Bacteria</taxon>
        <taxon>environmental samples</taxon>
    </lineage>
</organism>
<dbReference type="InterPro" id="IPR007160">
    <property type="entry name" value="DUF362"/>
</dbReference>